<dbReference type="GO" id="GO:0006526">
    <property type="term" value="P:L-arginine biosynthetic process"/>
    <property type="evidence" value="ECO:0007669"/>
    <property type="project" value="UniProtKB-UniRule"/>
</dbReference>
<keyword evidence="8" id="KW-0665">Pyrimidine biosynthesis</keyword>
<evidence type="ECO:0000259" key="9">
    <source>
        <dbReference type="SMART" id="SM01097"/>
    </source>
</evidence>
<keyword evidence="11" id="KW-1185">Reference proteome</keyword>
<evidence type="ECO:0000256" key="3">
    <source>
        <dbReference type="ARBA" id="ARBA00022598"/>
    </source>
</evidence>
<dbReference type="GO" id="GO:0004359">
    <property type="term" value="F:glutaminase activity"/>
    <property type="evidence" value="ECO:0007669"/>
    <property type="project" value="RHEA"/>
</dbReference>
<feature type="active site" evidence="8">
    <location>
        <position position="362"/>
    </location>
</feature>
<dbReference type="PRINTS" id="PR00099">
    <property type="entry name" value="CPSGATASE"/>
</dbReference>
<dbReference type="Pfam" id="PF00988">
    <property type="entry name" value="CPSase_sm_chain"/>
    <property type="match status" value="1"/>
</dbReference>
<reference evidence="11" key="1">
    <citation type="submission" date="2018-01" db="EMBL/GenBank/DDBJ databases">
        <authorList>
            <person name="Kerou L M."/>
        </authorList>
    </citation>
    <scope>NUCLEOTIDE SEQUENCE [LARGE SCALE GENOMIC DNA]</scope>
    <source>
        <strain evidence="11">SCU2</strain>
    </source>
</reference>
<comment type="similarity">
    <text evidence="2 8">Belongs to the CarA family.</text>
</comment>
<feature type="binding site" evidence="8">
    <location>
        <position position="322"/>
    </location>
    <ligand>
        <name>L-glutamine</name>
        <dbReference type="ChEBI" id="CHEBI:58359"/>
    </ligand>
</feature>
<feature type="active site" description="Nucleophile" evidence="8">
    <location>
        <position position="277"/>
    </location>
</feature>
<evidence type="ECO:0000313" key="10">
    <source>
        <dbReference type="EMBL" id="SPC33836.1"/>
    </source>
</evidence>
<dbReference type="EMBL" id="LT981265">
    <property type="protein sequence ID" value="SPC33836.1"/>
    <property type="molecule type" value="Genomic_DNA"/>
</dbReference>
<feature type="region of interest" description="CPSase" evidence="8">
    <location>
        <begin position="1"/>
        <end position="202"/>
    </location>
</feature>
<dbReference type="RefSeq" id="WP_103287374.1">
    <property type="nucleotide sequence ID" value="NZ_LT981265.1"/>
</dbReference>
<dbReference type="SUPFAM" id="SSF52021">
    <property type="entry name" value="Carbamoyl phosphate synthetase, small subunit N-terminal domain"/>
    <property type="match status" value="1"/>
</dbReference>
<evidence type="ECO:0000256" key="6">
    <source>
        <dbReference type="ARBA" id="ARBA00022962"/>
    </source>
</evidence>
<name>A0A2K5AQA7_9ARCH</name>
<evidence type="ECO:0000256" key="7">
    <source>
        <dbReference type="ARBA" id="ARBA00048816"/>
    </source>
</evidence>
<feature type="active site" evidence="8">
    <location>
        <position position="364"/>
    </location>
</feature>
<dbReference type="PANTHER" id="PTHR43418:SF7">
    <property type="entry name" value="CARBAMOYL-PHOSPHATE SYNTHASE SMALL CHAIN"/>
    <property type="match status" value="1"/>
</dbReference>
<dbReference type="Gene3D" id="3.40.50.880">
    <property type="match status" value="1"/>
</dbReference>
<dbReference type="GeneID" id="41594724"/>
<keyword evidence="6 8" id="KW-0315">Glutamine amidotransferase</keyword>
<evidence type="ECO:0000256" key="2">
    <source>
        <dbReference type="ARBA" id="ARBA00007800"/>
    </source>
</evidence>
<dbReference type="EC" id="6.3.5.5" evidence="8"/>
<dbReference type="PRINTS" id="PR00096">
    <property type="entry name" value="GATASE"/>
</dbReference>
<proteinExistence type="inferred from homology"/>
<dbReference type="GO" id="GO:0005524">
    <property type="term" value="F:ATP binding"/>
    <property type="evidence" value="ECO:0007669"/>
    <property type="project" value="UniProtKB-UniRule"/>
</dbReference>
<dbReference type="InterPro" id="IPR029062">
    <property type="entry name" value="Class_I_gatase-like"/>
</dbReference>
<feature type="binding site" evidence="8">
    <location>
        <position position="251"/>
    </location>
    <ligand>
        <name>L-glutamine</name>
        <dbReference type="ChEBI" id="CHEBI:58359"/>
    </ligand>
</feature>
<dbReference type="AlphaFoldDB" id="A0A2K5AQA7"/>
<comment type="catalytic activity">
    <reaction evidence="8">
        <text>L-glutamine + H2O = L-glutamate + NH4(+)</text>
        <dbReference type="Rhea" id="RHEA:15889"/>
        <dbReference type="ChEBI" id="CHEBI:15377"/>
        <dbReference type="ChEBI" id="CHEBI:28938"/>
        <dbReference type="ChEBI" id="CHEBI:29985"/>
        <dbReference type="ChEBI" id="CHEBI:58359"/>
    </reaction>
</comment>
<accession>A0A2K5AQA7</accession>
<dbReference type="SUPFAM" id="SSF52317">
    <property type="entry name" value="Class I glutamine amidotransferase-like"/>
    <property type="match status" value="1"/>
</dbReference>
<feature type="domain" description="Carbamoyl-phosphate synthase small subunit N-terminal" evidence="9">
    <location>
        <begin position="15"/>
        <end position="155"/>
    </location>
</feature>
<comment type="pathway">
    <text evidence="1 8">Amino-acid biosynthesis; L-arginine biosynthesis; carbamoyl phosphate from bicarbonate: step 1/1.</text>
</comment>
<dbReference type="HAMAP" id="MF_01209">
    <property type="entry name" value="CPSase_S_chain"/>
    <property type="match status" value="1"/>
</dbReference>
<dbReference type="InterPro" id="IPR006274">
    <property type="entry name" value="CarbamoylP_synth_ssu"/>
</dbReference>
<dbReference type="UniPathway" id="UPA00068">
    <property type="reaction ID" value="UER00171"/>
</dbReference>
<dbReference type="Gene3D" id="3.50.30.20">
    <property type="entry name" value="Carbamoyl-phosphate synthase small subunit, N-terminal domain"/>
    <property type="match status" value="1"/>
</dbReference>
<comment type="catalytic activity">
    <reaction evidence="7 8">
        <text>hydrogencarbonate + L-glutamine + 2 ATP + H2O = carbamoyl phosphate + L-glutamate + 2 ADP + phosphate + 2 H(+)</text>
        <dbReference type="Rhea" id="RHEA:18633"/>
        <dbReference type="ChEBI" id="CHEBI:15377"/>
        <dbReference type="ChEBI" id="CHEBI:15378"/>
        <dbReference type="ChEBI" id="CHEBI:17544"/>
        <dbReference type="ChEBI" id="CHEBI:29985"/>
        <dbReference type="ChEBI" id="CHEBI:30616"/>
        <dbReference type="ChEBI" id="CHEBI:43474"/>
        <dbReference type="ChEBI" id="CHEBI:58228"/>
        <dbReference type="ChEBI" id="CHEBI:58359"/>
        <dbReference type="ChEBI" id="CHEBI:456216"/>
        <dbReference type="EC" id="6.3.5.5"/>
    </reaction>
</comment>
<dbReference type="GO" id="GO:0004088">
    <property type="term" value="F:carbamoyl-phosphate synthase (glutamine-hydrolyzing) activity"/>
    <property type="evidence" value="ECO:0007669"/>
    <property type="project" value="UniProtKB-UniRule"/>
</dbReference>
<comment type="subunit">
    <text evidence="8">Composed of two chains; the small (or glutamine) chain promotes the hydrolysis of glutamine to ammonia, which is used by the large (or ammonia) chain to synthesize carbamoyl phosphate. Tetramer of heterodimers (alpha,beta)4.</text>
</comment>
<evidence type="ECO:0000256" key="5">
    <source>
        <dbReference type="ARBA" id="ARBA00022840"/>
    </source>
</evidence>
<dbReference type="GO" id="GO:0006541">
    <property type="term" value="P:glutamine metabolic process"/>
    <property type="evidence" value="ECO:0007669"/>
    <property type="project" value="InterPro"/>
</dbReference>
<keyword evidence="3 8" id="KW-0436">Ligase</keyword>
<dbReference type="GO" id="GO:0006207">
    <property type="term" value="P:'de novo' pyrimidine nucleobase biosynthetic process"/>
    <property type="evidence" value="ECO:0007669"/>
    <property type="project" value="InterPro"/>
</dbReference>
<dbReference type="InterPro" id="IPR036480">
    <property type="entry name" value="CarbP_synth_ssu_N_sf"/>
</dbReference>
<keyword evidence="8" id="KW-0028">Amino-acid biosynthesis</keyword>
<feature type="binding site" evidence="8">
    <location>
        <position position="249"/>
    </location>
    <ligand>
        <name>L-glutamine</name>
        <dbReference type="ChEBI" id="CHEBI:58359"/>
    </ligand>
</feature>
<dbReference type="NCBIfam" id="NF009475">
    <property type="entry name" value="PRK12838.1"/>
    <property type="match status" value="1"/>
</dbReference>
<evidence type="ECO:0000256" key="1">
    <source>
        <dbReference type="ARBA" id="ARBA00005077"/>
    </source>
</evidence>
<keyword evidence="8" id="KW-0055">Arginine biosynthesis</keyword>
<dbReference type="Pfam" id="PF00117">
    <property type="entry name" value="GATase"/>
    <property type="match status" value="1"/>
</dbReference>
<dbReference type="UniPathway" id="UPA00070">
    <property type="reaction ID" value="UER00115"/>
</dbReference>
<comment type="function">
    <text evidence="8">Small subunit of the glutamine-dependent carbamoyl phosphate synthetase (CPSase). CPSase catalyzes the formation of carbamoyl phosphate from the ammonia moiety of glutamine, carbonate, and phosphate donated by ATP, constituting the first step of 2 biosynthetic pathways, one leading to arginine and/or urea and the other to pyrimidine nucleotides. The small subunit (glutamine amidotransferase) binds and cleaves glutamine to supply the large subunit with the substrate ammonia.</text>
</comment>
<dbReference type="NCBIfam" id="TIGR01368">
    <property type="entry name" value="CPSaseIIsmall"/>
    <property type="match status" value="1"/>
</dbReference>
<feature type="binding site" evidence="8">
    <location>
        <position position="59"/>
    </location>
    <ligand>
        <name>L-glutamine</name>
        <dbReference type="ChEBI" id="CHEBI:58359"/>
    </ligand>
</feature>
<dbReference type="FunFam" id="3.50.30.20:FF:000002">
    <property type="entry name" value="Carbamoyl-phosphate synthase 1, mitochondrial"/>
    <property type="match status" value="1"/>
</dbReference>
<keyword evidence="4 8" id="KW-0547">Nucleotide-binding</keyword>
<dbReference type="InterPro" id="IPR035686">
    <property type="entry name" value="CPSase_GATase1"/>
</dbReference>
<evidence type="ECO:0000256" key="4">
    <source>
        <dbReference type="ARBA" id="ARBA00022741"/>
    </source>
</evidence>
<evidence type="ECO:0000313" key="11">
    <source>
        <dbReference type="Proteomes" id="UP000236248"/>
    </source>
</evidence>
<dbReference type="SMART" id="SM01097">
    <property type="entry name" value="CPSase_sm_chain"/>
    <property type="match status" value="1"/>
</dbReference>
<dbReference type="Proteomes" id="UP000236248">
    <property type="component" value="Chromosome NCAV"/>
</dbReference>
<keyword evidence="5 8" id="KW-0067">ATP-binding</keyword>
<protein>
    <recommendedName>
        <fullName evidence="8">Carbamoyl phosphate synthase small chain</fullName>
        <ecNumber evidence="8">6.3.5.5</ecNumber>
    </recommendedName>
    <alternativeName>
        <fullName evidence="8">Carbamoyl phosphate synthetase glutamine chain</fullName>
    </alternativeName>
</protein>
<feature type="binding site" evidence="8">
    <location>
        <position position="281"/>
    </location>
    <ligand>
        <name>L-glutamine</name>
        <dbReference type="ChEBI" id="CHEBI:58359"/>
    </ligand>
</feature>
<organism evidence="10 11">
    <name type="scientific">Candidatus Nitrosocaldus cavascurensis</name>
    <dbReference type="NCBI Taxonomy" id="2058097"/>
    <lineage>
        <taxon>Archaea</taxon>
        <taxon>Nitrososphaerota</taxon>
        <taxon>Nitrososphaeria</taxon>
        <taxon>Candidatus Nitrosocaldales</taxon>
        <taxon>Candidatus Nitrosocaldaceae</taxon>
        <taxon>Candidatus Nitrosocaldus</taxon>
    </lineage>
</organism>
<dbReference type="CDD" id="cd01744">
    <property type="entry name" value="GATase1_CPSase"/>
    <property type="match status" value="1"/>
</dbReference>
<feature type="binding site" evidence="8">
    <location>
        <position position="278"/>
    </location>
    <ligand>
        <name>L-glutamine</name>
        <dbReference type="ChEBI" id="CHEBI:58359"/>
    </ligand>
</feature>
<dbReference type="KEGG" id="ncv:NCAV_0653"/>
<feature type="binding site" evidence="8">
    <location>
        <position position="321"/>
    </location>
    <ligand>
        <name>L-glutamine</name>
        <dbReference type="ChEBI" id="CHEBI:58359"/>
    </ligand>
</feature>
<dbReference type="InterPro" id="IPR050472">
    <property type="entry name" value="Anth_synth/Amidotransfase"/>
</dbReference>
<comment type="pathway">
    <text evidence="8">Pyrimidine metabolism; UMP biosynthesis via de novo pathway; (S)-dihydroorotate from bicarbonate: step 1/3.</text>
</comment>
<dbReference type="PRINTS" id="PR00097">
    <property type="entry name" value="ANTSNTHASEII"/>
</dbReference>
<feature type="binding site" evidence="8">
    <location>
        <position position="319"/>
    </location>
    <ligand>
        <name>L-glutamine</name>
        <dbReference type="ChEBI" id="CHEBI:58359"/>
    </ligand>
</feature>
<dbReference type="InterPro" id="IPR002474">
    <property type="entry name" value="CarbamoylP_synth_ssu_N"/>
</dbReference>
<dbReference type="GO" id="GO:0044205">
    <property type="term" value="P:'de novo' UMP biosynthetic process"/>
    <property type="evidence" value="ECO:0007669"/>
    <property type="project" value="UniProtKB-UniRule"/>
</dbReference>
<gene>
    <name evidence="8 10" type="primary">carA</name>
    <name evidence="10" type="ORF">NCAV_0653</name>
</gene>
<dbReference type="PROSITE" id="PS51273">
    <property type="entry name" value="GATASE_TYPE_1"/>
    <property type="match status" value="1"/>
</dbReference>
<evidence type="ECO:0000256" key="8">
    <source>
        <dbReference type="HAMAP-Rule" id="MF_01209"/>
    </source>
</evidence>
<dbReference type="InterPro" id="IPR017926">
    <property type="entry name" value="GATASE"/>
</dbReference>
<dbReference type="PANTHER" id="PTHR43418">
    <property type="entry name" value="MULTIFUNCTIONAL TRYPTOPHAN BIOSYNTHESIS PROTEIN-RELATED"/>
    <property type="match status" value="1"/>
</dbReference>
<sequence>MRVKIQAMRKVYDGYKAVLMLEDGSIFKGIGFGYPCRVIGEVVFNTGMVGYTEALTDPSYRGQMLCLTYPLVGNYGVPSYSIRDKFGLPKYFEADSIQAKALIIHELSPYASHWAASKTLDQWLYEEHIPGIHGIDTRELTKRLRVKGVMMGVLEVSKDDISIEDLKRELKNAQRYDEINFVEEVSTKQVIEYSVDEPNGTVVLIDTGTKYSIIRNLLRTGYNVVRLPYNSSISDVLSYKPDGVLLSNGPGDPRLCRETIELARDLLDRDMPVLGICLGEQILALASGAETYKLQYGHRGQNKPCINLRDGRCYITSQNHGYCVKPDTLKGTNFDVWFLNADDKTVEGIIHNDKPIIAVQFHPEAAPGPYDCMYIFDMLADMMRGG</sequence>